<evidence type="ECO:0000313" key="2">
    <source>
        <dbReference type="EMBL" id="SMO81164.1"/>
    </source>
</evidence>
<dbReference type="RefSeq" id="WP_142493779.1">
    <property type="nucleotide sequence ID" value="NZ_FXTO01000015.1"/>
</dbReference>
<name>A0A521EB64_9RHOB</name>
<feature type="domain" description="ParB-like N-terminal" evidence="1">
    <location>
        <begin position="68"/>
        <end position="168"/>
    </location>
</feature>
<gene>
    <name evidence="2" type="ORF">SAMN06265173_11563</name>
</gene>
<dbReference type="InterPro" id="IPR037972">
    <property type="entry name" value="RepB_N"/>
</dbReference>
<dbReference type="Gene3D" id="3.90.1530.30">
    <property type="match status" value="1"/>
</dbReference>
<dbReference type="GO" id="GO:0005694">
    <property type="term" value="C:chromosome"/>
    <property type="evidence" value="ECO:0007669"/>
    <property type="project" value="TreeGrafter"/>
</dbReference>
<organism evidence="2 3">
    <name type="scientific">Thalassovita litoralis</name>
    <dbReference type="NCBI Taxonomy" id="1010611"/>
    <lineage>
        <taxon>Bacteria</taxon>
        <taxon>Pseudomonadati</taxon>
        <taxon>Pseudomonadota</taxon>
        <taxon>Alphaproteobacteria</taxon>
        <taxon>Rhodobacterales</taxon>
        <taxon>Roseobacteraceae</taxon>
        <taxon>Thalassovita</taxon>
    </lineage>
</organism>
<dbReference type="Proteomes" id="UP000316030">
    <property type="component" value="Unassembled WGS sequence"/>
</dbReference>
<dbReference type="InterPro" id="IPR050336">
    <property type="entry name" value="Chromosome_partition/occlusion"/>
</dbReference>
<proteinExistence type="predicted"/>
<dbReference type="AlphaFoldDB" id="A0A521EB64"/>
<dbReference type="InterPro" id="IPR003115">
    <property type="entry name" value="ParB_N"/>
</dbReference>
<dbReference type="SMART" id="SM00470">
    <property type="entry name" value="ParB"/>
    <property type="match status" value="1"/>
</dbReference>
<protein>
    <submittedName>
        <fullName evidence="2">ParB/RepB/Spo0J family partition protein</fullName>
    </submittedName>
</protein>
<dbReference type="CDD" id="cd16405">
    <property type="entry name" value="RepB_like_N"/>
    <property type="match status" value="1"/>
</dbReference>
<dbReference type="Pfam" id="PF02195">
    <property type="entry name" value="ParB_N"/>
    <property type="match status" value="1"/>
</dbReference>
<dbReference type="EMBL" id="FXTO01000015">
    <property type="protein sequence ID" value="SMO81164.1"/>
    <property type="molecule type" value="Genomic_DNA"/>
</dbReference>
<dbReference type="PANTHER" id="PTHR33375:SF1">
    <property type="entry name" value="CHROMOSOME-PARTITIONING PROTEIN PARB-RELATED"/>
    <property type="match status" value="1"/>
</dbReference>
<keyword evidence="3" id="KW-1185">Reference proteome</keyword>
<reference evidence="2 3" key="1">
    <citation type="submission" date="2017-05" db="EMBL/GenBank/DDBJ databases">
        <authorList>
            <person name="Varghese N."/>
            <person name="Submissions S."/>
        </authorList>
    </citation>
    <scope>NUCLEOTIDE SEQUENCE [LARGE SCALE GENOMIC DNA]</scope>
    <source>
        <strain evidence="2 3">DSM 29506</strain>
    </source>
</reference>
<dbReference type="SUPFAM" id="SSF110849">
    <property type="entry name" value="ParB/Sulfiredoxin"/>
    <property type="match status" value="1"/>
</dbReference>
<sequence>MAKRKRLTPPRPDFFSASYSEDATIPSVQNAPGRVPIAQVAGDAALTAAFEKVQEELQAAQREGRMILSLPLDAIQENHLIRDRLVCAEEEMAGLKESLRSRGQQTPIEVMDLGRDKYGLISGWRRLNALKELLKETGETERFGTVQALLRVPQDRSAAYVAMVEENEVRADLSFYERARIVVQAVGSGVFDTEKLALQRLFASASFSRRSKIKSFIPLVERLDGVLRYPSQIPERLGLALSKAIAEDQIFFRDIYHGLSRKAYISAEDERAFLEEMLAKQIRVKDAKLKPKVSKPKDRDDIEPVRFMMTSPVEIAQDIQLTVGQGQAVLSGPGVTPELLQDLTDWIKTRT</sequence>
<accession>A0A521EB64</accession>
<dbReference type="InterPro" id="IPR036086">
    <property type="entry name" value="ParB/Sulfiredoxin_sf"/>
</dbReference>
<evidence type="ECO:0000313" key="3">
    <source>
        <dbReference type="Proteomes" id="UP000316030"/>
    </source>
</evidence>
<dbReference type="PANTHER" id="PTHR33375">
    <property type="entry name" value="CHROMOSOME-PARTITIONING PROTEIN PARB-RELATED"/>
    <property type="match status" value="1"/>
</dbReference>
<dbReference type="OrthoDB" id="7812516at2"/>
<evidence type="ECO:0000259" key="1">
    <source>
        <dbReference type="SMART" id="SM00470"/>
    </source>
</evidence>
<dbReference type="GO" id="GO:0007059">
    <property type="term" value="P:chromosome segregation"/>
    <property type="evidence" value="ECO:0007669"/>
    <property type="project" value="TreeGrafter"/>
</dbReference>